<evidence type="ECO:0000256" key="12">
    <source>
        <dbReference type="ARBA" id="ARBA00037847"/>
    </source>
</evidence>
<dbReference type="PANTHER" id="PTHR27004">
    <property type="entry name" value="RECEPTOR-LIKE PROTEIN 12 ISOFORM X1"/>
    <property type="match status" value="1"/>
</dbReference>
<keyword evidence="8" id="KW-0472">Membrane</keyword>
<keyword evidence="4" id="KW-0433">Leucine-rich repeat</keyword>
<evidence type="ECO:0000256" key="8">
    <source>
        <dbReference type="ARBA" id="ARBA00023136"/>
    </source>
</evidence>
<feature type="disulfide bond" evidence="13">
    <location>
        <begin position="568"/>
        <end position="583"/>
    </location>
</feature>
<evidence type="ECO:0000256" key="9">
    <source>
        <dbReference type="ARBA" id="ARBA00023157"/>
    </source>
</evidence>
<dbReference type="SUPFAM" id="SSF57492">
    <property type="entry name" value="Trefoil"/>
    <property type="match status" value="1"/>
</dbReference>
<keyword evidence="6" id="KW-0677">Repeat</keyword>
<gene>
    <name evidence="16" type="ORF">BSAL_31295</name>
</gene>
<sequence length="618" mass="67070">MRTQFVVVLLFSLGALTSAASSIVWYGTPEAASYVGSCHELCCCPVCGVPTNDAFPYGLTVDSVTLPFPKVKGASCHFSIWSDRPYNDSNGNAVTVPNTLFWQNYNVFLDYVTHTAPITCDCCQFSGVDTSCQETIPIATYPKYFYVQGGLAQEYQPLTLFFMDGVQLNYTDVVELRNDTYCGYTHPRPVQSFGNLTITNQSFTSNVNIPRLPPRGCYKVCYYASSLTTPQWYDLGFLTVNAKPAASISFVWNNLDVLLAGNTATITYFGRRLLSVFDDIAEFRTSGTCGSGAPAATTSTGTNGILSVIDGTEWCKPAVVAAITSARPLNYIAIQYSDCGTSNRVYQARTQWTLTLPTSAADLTYTVCYRTASTWYNAGTVLIPGQRTAASALQTLYVATRGATWIRKSGWGGSNACTFYGVRCDVNGNVVALYLQRNNLTGTIPSALFYAPYFSTLNHIAFDMNSLSGTVPREMGSLRKLNFLDIGFNSLSGTLPSTLDRTNLYITYAGNNQVKGYLPTVIDSIGLSWTSYGNNLTDAPDPLQAPGCPTDVMECSEVGSTDYGTTQCGPDGMTEGACTAYGCCFNAQAPLTFGGTACFTKRRVTYLQYPPCQKLSCP</sequence>
<dbReference type="VEuPathDB" id="TriTrypDB:BSAL_31295"/>
<dbReference type="AlphaFoldDB" id="A0A0S4JIN3"/>
<keyword evidence="14" id="KW-0732">Signal</keyword>
<evidence type="ECO:0000256" key="6">
    <source>
        <dbReference type="ARBA" id="ARBA00022737"/>
    </source>
</evidence>
<keyword evidence="5" id="KW-0812">Transmembrane</keyword>
<organism evidence="16 17">
    <name type="scientific">Bodo saltans</name>
    <name type="common">Flagellated protozoan</name>
    <dbReference type="NCBI Taxonomy" id="75058"/>
    <lineage>
        <taxon>Eukaryota</taxon>
        <taxon>Discoba</taxon>
        <taxon>Euglenozoa</taxon>
        <taxon>Kinetoplastea</taxon>
        <taxon>Metakinetoplastina</taxon>
        <taxon>Eubodonida</taxon>
        <taxon>Bodonidae</taxon>
        <taxon>Bodo</taxon>
    </lineage>
</organism>
<evidence type="ECO:0000256" key="11">
    <source>
        <dbReference type="ARBA" id="ARBA00023180"/>
    </source>
</evidence>
<keyword evidence="3" id="KW-1003">Cell membrane</keyword>
<evidence type="ECO:0000259" key="15">
    <source>
        <dbReference type="PROSITE" id="PS51448"/>
    </source>
</evidence>
<feature type="domain" description="P-type" evidence="15">
    <location>
        <begin position="553"/>
        <end position="602"/>
    </location>
</feature>
<comment type="subcellular location">
    <subcellularLocation>
        <location evidence="1">Cell membrane</location>
    </subcellularLocation>
    <subcellularLocation>
        <location evidence="12">Endomembrane system</location>
        <topology evidence="12">Single-pass membrane protein</topology>
    </subcellularLocation>
    <subcellularLocation>
        <location evidence="2">Membrane</location>
        <topology evidence="2">Single-pass type I membrane protein</topology>
    </subcellularLocation>
</comment>
<evidence type="ECO:0000256" key="10">
    <source>
        <dbReference type="ARBA" id="ARBA00023170"/>
    </source>
</evidence>
<dbReference type="Proteomes" id="UP000051952">
    <property type="component" value="Unassembled WGS sequence"/>
</dbReference>
<dbReference type="Gene3D" id="3.80.10.10">
    <property type="entry name" value="Ribonuclease Inhibitor"/>
    <property type="match status" value="1"/>
</dbReference>
<protein>
    <submittedName>
        <fullName evidence="16">GP46-like surface antigen, putative</fullName>
    </submittedName>
</protein>
<proteinExistence type="predicted"/>
<accession>A0A0S4JIN3</accession>
<evidence type="ECO:0000256" key="1">
    <source>
        <dbReference type="ARBA" id="ARBA00004236"/>
    </source>
</evidence>
<keyword evidence="7" id="KW-1133">Transmembrane helix</keyword>
<evidence type="ECO:0000256" key="14">
    <source>
        <dbReference type="SAM" id="SignalP"/>
    </source>
</evidence>
<dbReference type="PANTHER" id="PTHR27004:SF462">
    <property type="entry name" value="LRR RECEPTOR-LIKE KINASE"/>
    <property type="match status" value="1"/>
</dbReference>
<feature type="signal peptide" evidence="14">
    <location>
        <begin position="1"/>
        <end position="19"/>
    </location>
</feature>
<evidence type="ECO:0000256" key="3">
    <source>
        <dbReference type="ARBA" id="ARBA00022475"/>
    </source>
</evidence>
<evidence type="ECO:0000313" key="17">
    <source>
        <dbReference type="Proteomes" id="UP000051952"/>
    </source>
</evidence>
<evidence type="ECO:0000256" key="13">
    <source>
        <dbReference type="PROSITE-ProRule" id="PRU00779"/>
    </source>
</evidence>
<evidence type="ECO:0000256" key="2">
    <source>
        <dbReference type="ARBA" id="ARBA00004479"/>
    </source>
</evidence>
<dbReference type="InterPro" id="IPR044913">
    <property type="entry name" value="P_trefoil_dom_sf"/>
</dbReference>
<keyword evidence="10" id="KW-0675">Receptor</keyword>
<evidence type="ECO:0000256" key="4">
    <source>
        <dbReference type="ARBA" id="ARBA00022614"/>
    </source>
</evidence>
<keyword evidence="17" id="KW-1185">Reference proteome</keyword>
<dbReference type="FunFam" id="3.80.10.10:FF:000129">
    <property type="entry name" value="Leucine-rich repeat receptor-like kinase"/>
    <property type="match status" value="1"/>
</dbReference>
<dbReference type="SUPFAM" id="SSF52058">
    <property type="entry name" value="L domain-like"/>
    <property type="match status" value="1"/>
</dbReference>
<dbReference type="PROSITE" id="PS51448">
    <property type="entry name" value="P_TREFOIL_2"/>
    <property type="match status" value="1"/>
</dbReference>
<name>A0A0S4JIN3_BODSA</name>
<evidence type="ECO:0000256" key="7">
    <source>
        <dbReference type="ARBA" id="ARBA00022989"/>
    </source>
</evidence>
<evidence type="ECO:0000256" key="5">
    <source>
        <dbReference type="ARBA" id="ARBA00022692"/>
    </source>
</evidence>
<dbReference type="OrthoDB" id="2021138at2759"/>
<dbReference type="EMBL" id="CYKH01001904">
    <property type="protein sequence ID" value="CUG91319.1"/>
    <property type="molecule type" value="Genomic_DNA"/>
</dbReference>
<feature type="chain" id="PRO_5006622375" evidence="14">
    <location>
        <begin position="20"/>
        <end position="618"/>
    </location>
</feature>
<reference evidence="17" key="1">
    <citation type="submission" date="2015-09" db="EMBL/GenBank/DDBJ databases">
        <authorList>
            <consortium name="Pathogen Informatics"/>
        </authorList>
    </citation>
    <scope>NUCLEOTIDE SEQUENCE [LARGE SCALE GENOMIC DNA]</scope>
    <source>
        <strain evidence="17">Lake Konstanz</strain>
    </source>
</reference>
<dbReference type="InterPro" id="IPR000519">
    <property type="entry name" value="P_trefoil_dom"/>
</dbReference>
<evidence type="ECO:0000313" key="16">
    <source>
        <dbReference type="EMBL" id="CUG91319.1"/>
    </source>
</evidence>
<dbReference type="GO" id="GO:0005886">
    <property type="term" value="C:plasma membrane"/>
    <property type="evidence" value="ECO:0007669"/>
    <property type="project" value="UniProtKB-SubCell"/>
</dbReference>
<dbReference type="GO" id="GO:0012505">
    <property type="term" value="C:endomembrane system"/>
    <property type="evidence" value="ECO:0007669"/>
    <property type="project" value="UniProtKB-SubCell"/>
</dbReference>
<keyword evidence="9 13" id="KW-1015">Disulfide bond</keyword>
<keyword evidence="11" id="KW-0325">Glycoprotein</keyword>
<dbReference type="CDD" id="cd00111">
    <property type="entry name" value="Trefoil"/>
    <property type="match status" value="1"/>
</dbReference>
<dbReference type="InterPro" id="IPR032675">
    <property type="entry name" value="LRR_dom_sf"/>
</dbReference>
<comment type="caution">
    <text evidence="13">Lacks conserved residue(s) required for the propagation of feature annotation.</text>
</comment>